<evidence type="ECO:0000256" key="2">
    <source>
        <dbReference type="SAM" id="MobiDB-lite"/>
    </source>
</evidence>
<accession>A0ABR2KE98</accession>
<feature type="region of interest" description="Disordered" evidence="2">
    <location>
        <begin position="232"/>
        <end position="304"/>
    </location>
</feature>
<proteinExistence type="predicted"/>
<name>A0ABR2KE98_9EUKA</name>
<feature type="coiled-coil region" evidence="1">
    <location>
        <begin position="426"/>
        <end position="481"/>
    </location>
</feature>
<feature type="compositionally biased region" description="Polar residues" evidence="2">
    <location>
        <begin position="259"/>
        <end position="268"/>
    </location>
</feature>
<sequence>MAENVLTGVNKLEQDVGVIKSSVPKILHQKNNQNISFFSFIRVLLLPPQVELKDQSIRVKDPTSDSFSLKQKHEFSRVFYPSASDFFFLSKSLGQFTNNSFFILAVFGSINIRRLFNYLDFKSYYIFDFDFDTLGKLIHDDFDLSNEHSLPIEDASSTTYFTPKIHYLINGKTKRNITIYIPEGYCSIIRSLKQISTENDQLVFVLLSQLSDSHKDKYNSILSSLSLSTKSLISPKSDTNDNNKDKSSRKLKSKPITKIQKNVSNISKNKLPVSSDNDQNDNVDSKEQVQNSTKENKKKSPNIFKEKNEHVITQHNQDFPKNENQSDSNLITSVNLNKDIQSVFTTESEKEYNNNNENTIQSSSNINDEKPESQINHIQNTPITPSKSDSQSNFLKQIMESTSSPNELSGIFDTLGTIIKRSENGWKQTDSELNDLQSKLEEMKATQSKEAELLRIAEKNLEQLQEKLNEVKKRRIDLLNEKEKLNSYVTRSISITTKMKIQVREVVDRSSKYEKRVNEVTQEMISSMESEASEAIQSHELMTEMEILQSEIDNHLKIL</sequence>
<evidence type="ECO:0000313" key="4">
    <source>
        <dbReference type="Proteomes" id="UP001470230"/>
    </source>
</evidence>
<evidence type="ECO:0000256" key="1">
    <source>
        <dbReference type="SAM" id="Coils"/>
    </source>
</evidence>
<feature type="compositionally biased region" description="Low complexity" evidence="2">
    <location>
        <begin position="273"/>
        <end position="282"/>
    </location>
</feature>
<organism evidence="3 4">
    <name type="scientific">Tritrichomonas musculus</name>
    <dbReference type="NCBI Taxonomy" id="1915356"/>
    <lineage>
        <taxon>Eukaryota</taxon>
        <taxon>Metamonada</taxon>
        <taxon>Parabasalia</taxon>
        <taxon>Tritrichomonadida</taxon>
        <taxon>Tritrichomonadidae</taxon>
        <taxon>Tritrichomonas</taxon>
    </lineage>
</organism>
<feature type="compositionally biased region" description="Low complexity" evidence="2">
    <location>
        <begin position="353"/>
        <end position="366"/>
    </location>
</feature>
<comment type="caution">
    <text evidence="3">The sequence shown here is derived from an EMBL/GenBank/DDBJ whole genome shotgun (WGS) entry which is preliminary data.</text>
</comment>
<dbReference type="Proteomes" id="UP001470230">
    <property type="component" value="Unassembled WGS sequence"/>
</dbReference>
<keyword evidence="4" id="KW-1185">Reference proteome</keyword>
<protein>
    <submittedName>
        <fullName evidence="3">Uncharacterized protein</fullName>
    </submittedName>
</protein>
<keyword evidence="1" id="KW-0175">Coiled coil</keyword>
<feature type="compositionally biased region" description="Basic and acidic residues" evidence="2">
    <location>
        <begin position="238"/>
        <end position="248"/>
    </location>
</feature>
<evidence type="ECO:0000313" key="3">
    <source>
        <dbReference type="EMBL" id="KAK8889173.1"/>
    </source>
</evidence>
<dbReference type="EMBL" id="JAPFFF010000005">
    <property type="protein sequence ID" value="KAK8889173.1"/>
    <property type="molecule type" value="Genomic_DNA"/>
</dbReference>
<reference evidence="3 4" key="1">
    <citation type="submission" date="2024-04" db="EMBL/GenBank/DDBJ databases">
        <title>Tritrichomonas musculus Genome.</title>
        <authorList>
            <person name="Alves-Ferreira E."/>
            <person name="Grigg M."/>
            <person name="Lorenzi H."/>
            <person name="Galac M."/>
        </authorList>
    </citation>
    <scope>NUCLEOTIDE SEQUENCE [LARGE SCALE GENOMIC DNA]</scope>
    <source>
        <strain evidence="3 4">EAF2021</strain>
    </source>
</reference>
<gene>
    <name evidence="3" type="ORF">M9Y10_033918</name>
</gene>
<feature type="region of interest" description="Disordered" evidence="2">
    <location>
        <begin position="348"/>
        <end position="370"/>
    </location>
</feature>